<evidence type="ECO:0000313" key="2">
    <source>
        <dbReference type="EMBL" id="MEN7549411.1"/>
    </source>
</evidence>
<dbReference type="SUPFAM" id="SSF55729">
    <property type="entry name" value="Acyl-CoA N-acyltransferases (Nat)"/>
    <property type="match status" value="1"/>
</dbReference>
<dbReference type="PROSITE" id="PS51186">
    <property type="entry name" value="GNAT"/>
    <property type="match status" value="1"/>
</dbReference>
<dbReference type="EMBL" id="JBDKWZ010000008">
    <property type="protein sequence ID" value="MEN7549411.1"/>
    <property type="molecule type" value="Genomic_DNA"/>
</dbReference>
<keyword evidence="2" id="KW-0808">Transferase</keyword>
<dbReference type="PANTHER" id="PTHR43610">
    <property type="entry name" value="BLL6696 PROTEIN"/>
    <property type="match status" value="1"/>
</dbReference>
<dbReference type="Gene3D" id="3.40.630.30">
    <property type="match status" value="1"/>
</dbReference>
<dbReference type="GO" id="GO:0016747">
    <property type="term" value="F:acyltransferase activity, transferring groups other than amino-acyl groups"/>
    <property type="evidence" value="ECO:0007669"/>
    <property type="project" value="InterPro"/>
</dbReference>
<gene>
    <name evidence="2" type="ORF">AAG747_15915</name>
</gene>
<dbReference type="Proteomes" id="UP001403385">
    <property type="component" value="Unassembled WGS sequence"/>
</dbReference>
<dbReference type="PANTHER" id="PTHR43610:SF1">
    <property type="entry name" value="N-ACETYLTRANSFERASE DOMAIN-CONTAINING PROTEIN"/>
    <property type="match status" value="1"/>
</dbReference>
<dbReference type="InterPro" id="IPR016181">
    <property type="entry name" value="Acyl_CoA_acyltransferase"/>
</dbReference>
<dbReference type="Pfam" id="PF13302">
    <property type="entry name" value="Acetyltransf_3"/>
    <property type="match status" value="1"/>
</dbReference>
<accession>A0AAW9SFB5</accession>
<evidence type="ECO:0000259" key="1">
    <source>
        <dbReference type="PROSITE" id="PS51186"/>
    </source>
</evidence>
<proteinExistence type="predicted"/>
<reference evidence="2 3" key="1">
    <citation type="submission" date="2024-04" db="EMBL/GenBank/DDBJ databases">
        <title>Novel genus in family Flammeovirgaceae.</title>
        <authorList>
            <person name="Nguyen T.H."/>
            <person name="Vuong T.Q."/>
            <person name="Le H."/>
            <person name="Kim S.-G."/>
        </authorList>
    </citation>
    <scope>NUCLEOTIDE SEQUENCE [LARGE SCALE GENOMIC DNA]</scope>
    <source>
        <strain evidence="2 3">JCM 23209</strain>
    </source>
</reference>
<evidence type="ECO:0000313" key="3">
    <source>
        <dbReference type="Proteomes" id="UP001403385"/>
    </source>
</evidence>
<feature type="domain" description="N-acetyltransferase" evidence="1">
    <location>
        <begin position="17"/>
        <end position="184"/>
    </location>
</feature>
<sequence>MKTFDFKNDVVLENARVQLRPLRMSDHEVLLPIAIEHRDLLQFSPSQINSPKKLTYYLEQALNAKKAGVRYPFIIFDKQQQQYAGSTSFGHISNYDQRLEIGWTWIGKGFQGSGLNKECKFLLLRYAFEQLEFQRVEFKTDSRNLQSRKAIEKIGGKYEGELRSHTLMSDGYRRNTVYYSILSNEWEGLKSSIFHAQAEYK</sequence>
<organism evidence="2 3">
    <name type="scientific">Rapidithrix thailandica</name>
    <dbReference type="NCBI Taxonomy" id="413964"/>
    <lineage>
        <taxon>Bacteria</taxon>
        <taxon>Pseudomonadati</taxon>
        <taxon>Bacteroidota</taxon>
        <taxon>Cytophagia</taxon>
        <taxon>Cytophagales</taxon>
        <taxon>Flammeovirgaceae</taxon>
        <taxon>Rapidithrix</taxon>
    </lineage>
</organism>
<dbReference type="RefSeq" id="WP_346822186.1">
    <property type="nucleotide sequence ID" value="NZ_JBDKWZ010000008.1"/>
</dbReference>
<keyword evidence="3" id="KW-1185">Reference proteome</keyword>
<comment type="caution">
    <text evidence="2">The sequence shown here is derived from an EMBL/GenBank/DDBJ whole genome shotgun (WGS) entry which is preliminary data.</text>
</comment>
<name>A0AAW9SFB5_9BACT</name>
<dbReference type="EC" id="2.-.-.-" evidence="2"/>
<protein>
    <submittedName>
        <fullName evidence="2">GNAT family protein</fullName>
        <ecNumber evidence="2">2.-.-.-</ecNumber>
    </submittedName>
</protein>
<dbReference type="AlphaFoldDB" id="A0AAW9SFB5"/>
<dbReference type="InterPro" id="IPR000182">
    <property type="entry name" value="GNAT_dom"/>
</dbReference>